<evidence type="ECO:0000256" key="6">
    <source>
        <dbReference type="ARBA" id="ARBA00023141"/>
    </source>
</evidence>
<keyword evidence="7" id="KW-0963">Cytoplasm</keyword>
<keyword evidence="4 7" id="KW-0418">Kinase</keyword>
<evidence type="ECO:0000256" key="7">
    <source>
        <dbReference type="HAMAP-Rule" id="MF_00109"/>
    </source>
</evidence>
<feature type="region of interest" description="Disordered" evidence="8">
    <location>
        <begin position="1"/>
        <end position="20"/>
    </location>
</feature>
<dbReference type="GO" id="GO:0005524">
    <property type="term" value="F:ATP binding"/>
    <property type="evidence" value="ECO:0007669"/>
    <property type="project" value="UniProtKB-UniRule"/>
</dbReference>
<dbReference type="KEGG" id="gyu:FE374_09990"/>
<dbReference type="OrthoDB" id="9800332at2"/>
<proteinExistence type="inferred from homology"/>
<reference evidence="9 10" key="1">
    <citation type="submission" date="2019-05" db="EMBL/GenBank/DDBJ databases">
        <title>Georgenia *** sp. nov., and Georgenia *** sp. nov., isolated from the intestinal contents of plateau pika (Ochotona curzoniae) in the Qinghai-Tibet plateau of China.</title>
        <authorList>
            <person name="Tian Z."/>
        </authorList>
    </citation>
    <scope>NUCLEOTIDE SEQUENCE [LARGE SCALE GENOMIC DNA]</scope>
    <source>
        <strain evidence="9 10">Z443</strain>
    </source>
</reference>
<feature type="binding site" evidence="7">
    <location>
        <position position="153"/>
    </location>
    <ligand>
        <name>substrate</name>
    </ligand>
</feature>
<comment type="pathway">
    <text evidence="7">Metabolic intermediate biosynthesis; chorismate biosynthesis; chorismate from D-erythrose 4-phosphate and phosphoenolpyruvate: step 5/7.</text>
</comment>
<keyword evidence="5 7" id="KW-0067">ATP-binding</keyword>
<dbReference type="GO" id="GO:0008652">
    <property type="term" value="P:amino acid biosynthetic process"/>
    <property type="evidence" value="ECO:0007669"/>
    <property type="project" value="UniProtKB-KW"/>
</dbReference>
<dbReference type="Gene3D" id="3.40.50.300">
    <property type="entry name" value="P-loop containing nucleotide triphosphate hydrolases"/>
    <property type="match status" value="1"/>
</dbReference>
<feature type="binding site" evidence="7">
    <location>
        <begin position="28"/>
        <end position="33"/>
    </location>
    <ligand>
        <name>ATP</name>
        <dbReference type="ChEBI" id="CHEBI:30616"/>
    </ligand>
</feature>
<dbReference type="InterPro" id="IPR031322">
    <property type="entry name" value="Shikimate/glucono_kinase"/>
</dbReference>
<comment type="subcellular location">
    <subcellularLocation>
        <location evidence="7">Cytoplasm</location>
    </subcellularLocation>
</comment>
<dbReference type="InterPro" id="IPR027417">
    <property type="entry name" value="P-loop_NTPase"/>
</dbReference>
<name>A0A5B8C2W1_9MICO</name>
<comment type="caution">
    <text evidence="7">Lacks conserved residue(s) required for the propagation of feature annotation.</text>
</comment>
<dbReference type="SUPFAM" id="SSF52540">
    <property type="entry name" value="P-loop containing nucleoside triphosphate hydrolases"/>
    <property type="match status" value="1"/>
</dbReference>
<dbReference type="HAMAP" id="MF_00109">
    <property type="entry name" value="Shikimate_kinase"/>
    <property type="match status" value="1"/>
</dbReference>
<evidence type="ECO:0000256" key="1">
    <source>
        <dbReference type="ARBA" id="ARBA00022605"/>
    </source>
</evidence>
<dbReference type="GO" id="GO:0000287">
    <property type="term" value="F:magnesium ion binding"/>
    <property type="evidence" value="ECO:0007669"/>
    <property type="project" value="UniProtKB-UniRule"/>
</dbReference>
<dbReference type="Pfam" id="PF01202">
    <property type="entry name" value="SKI"/>
    <property type="match status" value="1"/>
</dbReference>
<comment type="subunit">
    <text evidence="7">Monomer.</text>
</comment>
<feature type="binding site" evidence="7">
    <location>
        <position position="50"/>
    </location>
    <ligand>
        <name>substrate</name>
    </ligand>
</feature>
<dbReference type="GO" id="GO:0004765">
    <property type="term" value="F:shikimate kinase activity"/>
    <property type="evidence" value="ECO:0007669"/>
    <property type="project" value="UniProtKB-UniRule"/>
</dbReference>
<dbReference type="RefSeq" id="WP_139928695.1">
    <property type="nucleotide sequence ID" value="NZ_CP040915.1"/>
</dbReference>
<keyword evidence="7" id="KW-0460">Magnesium</keyword>
<evidence type="ECO:0000256" key="4">
    <source>
        <dbReference type="ARBA" id="ARBA00022777"/>
    </source>
</evidence>
<dbReference type="PRINTS" id="PR01100">
    <property type="entry name" value="SHIKIMTKNASE"/>
</dbReference>
<dbReference type="EC" id="2.7.1.71" evidence="7"/>
<keyword evidence="3 7" id="KW-0547">Nucleotide-binding</keyword>
<dbReference type="PANTHER" id="PTHR21087:SF16">
    <property type="entry name" value="SHIKIMATE KINASE 1, CHLOROPLASTIC"/>
    <property type="match status" value="1"/>
</dbReference>
<keyword evidence="2 7" id="KW-0808">Transferase</keyword>
<evidence type="ECO:0000256" key="2">
    <source>
        <dbReference type="ARBA" id="ARBA00022679"/>
    </source>
</evidence>
<keyword evidence="1 7" id="KW-0028">Amino-acid biosynthesis</keyword>
<dbReference type="AlphaFoldDB" id="A0A5B8C2W1"/>
<keyword evidence="7" id="KW-0479">Metal-binding</keyword>
<dbReference type="GO" id="GO:0009073">
    <property type="term" value="P:aromatic amino acid family biosynthetic process"/>
    <property type="evidence" value="ECO:0007669"/>
    <property type="project" value="UniProtKB-KW"/>
</dbReference>
<dbReference type="InterPro" id="IPR000623">
    <property type="entry name" value="Shikimate_kinase/TSH1"/>
</dbReference>
<feature type="binding site" evidence="7">
    <location>
        <position position="32"/>
    </location>
    <ligand>
        <name>Mg(2+)</name>
        <dbReference type="ChEBI" id="CHEBI:18420"/>
    </ligand>
</feature>
<comment type="function">
    <text evidence="7">Catalyzes the specific phosphorylation of the 3-hydroxyl group of shikimic acid using ATP as a cosubstrate.</text>
</comment>
<protein>
    <recommendedName>
        <fullName evidence="7">Shikimate kinase</fullName>
        <shortName evidence="7">SK</shortName>
        <ecNumber evidence="7">2.7.1.71</ecNumber>
    </recommendedName>
</protein>
<comment type="similarity">
    <text evidence="7">Belongs to the shikimate kinase family.</text>
</comment>
<accession>A0A5B8C2W1</accession>
<dbReference type="Proteomes" id="UP000314616">
    <property type="component" value="Chromosome"/>
</dbReference>
<gene>
    <name evidence="7" type="primary">aroK</name>
    <name evidence="9" type="ORF">FE374_09990</name>
</gene>
<evidence type="ECO:0000256" key="8">
    <source>
        <dbReference type="SAM" id="MobiDB-lite"/>
    </source>
</evidence>
<dbReference type="PANTHER" id="PTHR21087">
    <property type="entry name" value="SHIKIMATE KINASE"/>
    <property type="match status" value="1"/>
</dbReference>
<dbReference type="EMBL" id="CP040915">
    <property type="protein sequence ID" value="QDC24894.1"/>
    <property type="molecule type" value="Genomic_DNA"/>
</dbReference>
<organism evidence="9 10">
    <name type="scientific">Georgenia yuyongxinii</name>
    <dbReference type="NCBI Taxonomy" id="2589797"/>
    <lineage>
        <taxon>Bacteria</taxon>
        <taxon>Bacillati</taxon>
        <taxon>Actinomycetota</taxon>
        <taxon>Actinomycetes</taxon>
        <taxon>Micrococcales</taxon>
        <taxon>Bogoriellaceae</taxon>
        <taxon>Georgenia</taxon>
    </lineage>
</organism>
<dbReference type="GO" id="GO:0005829">
    <property type="term" value="C:cytosol"/>
    <property type="evidence" value="ECO:0007669"/>
    <property type="project" value="TreeGrafter"/>
</dbReference>
<sequence length="188" mass="19414">MSTPTENRPVTPSDGADAPALVLVGPPGSGKSTVGERLAAGLGVPMTDTDAVLAEQAGRSIGELFIDVGEERFRELEHAVVAEAFAHPGILVLGSGAVEGGTALLEQYRAQGGTVVFLDVSLAAGMPRVGLNAPRTVTLGSPRAQFSSMAEQRRPLYARHATAVIDTSGLGIDKVVDAVGKLFDKKLI</sequence>
<evidence type="ECO:0000256" key="5">
    <source>
        <dbReference type="ARBA" id="ARBA00022840"/>
    </source>
</evidence>
<dbReference type="CDD" id="cd00464">
    <property type="entry name" value="SK"/>
    <property type="match status" value="1"/>
</dbReference>
<comment type="cofactor">
    <cofactor evidence="7">
        <name>Mg(2+)</name>
        <dbReference type="ChEBI" id="CHEBI:18420"/>
    </cofactor>
    <text evidence="7">Binds 1 Mg(2+) ion per subunit.</text>
</comment>
<keyword evidence="6 7" id="KW-0057">Aromatic amino acid biosynthesis</keyword>
<evidence type="ECO:0000313" key="10">
    <source>
        <dbReference type="Proteomes" id="UP000314616"/>
    </source>
</evidence>
<feature type="binding site" evidence="7">
    <location>
        <position position="74"/>
    </location>
    <ligand>
        <name>substrate</name>
    </ligand>
</feature>
<dbReference type="GO" id="GO:0009423">
    <property type="term" value="P:chorismate biosynthetic process"/>
    <property type="evidence" value="ECO:0007669"/>
    <property type="project" value="UniProtKB-UniRule"/>
</dbReference>
<dbReference type="UniPathway" id="UPA00053">
    <property type="reaction ID" value="UER00088"/>
</dbReference>
<evidence type="ECO:0000313" key="9">
    <source>
        <dbReference type="EMBL" id="QDC24894.1"/>
    </source>
</evidence>
<comment type="catalytic activity">
    <reaction evidence="7">
        <text>shikimate + ATP = 3-phosphoshikimate + ADP + H(+)</text>
        <dbReference type="Rhea" id="RHEA:13121"/>
        <dbReference type="ChEBI" id="CHEBI:15378"/>
        <dbReference type="ChEBI" id="CHEBI:30616"/>
        <dbReference type="ChEBI" id="CHEBI:36208"/>
        <dbReference type="ChEBI" id="CHEBI:145989"/>
        <dbReference type="ChEBI" id="CHEBI:456216"/>
        <dbReference type="EC" id="2.7.1.71"/>
    </reaction>
</comment>
<evidence type="ECO:0000256" key="3">
    <source>
        <dbReference type="ARBA" id="ARBA00022741"/>
    </source>
</evidence>
<feature type="compositionally biased region" description="Polar residues" evidence="8">
    <location>
        <begin position="1"/>
        <end position="10"/>
    </location>
</feature>